<dbReference type="InterPro" id="IPR036020">
    <property type="entry name" value="WW_dom_sf"/>
</dbReference>
<dbReference type="EMBL" id="JAANIU010000550">
    <property type="protein sequence ID" value="KAG1571531.1"/>
    <property type="molecule type" value="Genomic_DNA"/>
</dbReference>
<evidence type="ECO:0000313" key="4">
    <source>
        <dbReference type="Proteomes" id="UP000740926"/>
    </source>
</evidence>
<feature type="region of interest" description="Disordered" evidence="1">
    <location>
        <begin position="90"/>
        <end position="109"/>
    </location>
</feature>
<dbReference type="InterPro" id="IPR001202">
    <property type="entry name" value="WW_dom"/>
</dbReference>
<comment type="caution">
    <text evidence="3">The sequence shown here is derived from an EMBL/GenBank/DDBJ whole genome shotgun (WGS) entry which is preliminary data.</text>
</comment>
<keyword evidence="4" id="KW-1185">Reference proteome</keyword>
<sequence length="242" mass="28483">MNTKSTTNNRSDKEAVSNDEITTEDIKEQKDDHHSESEQERADNTESTEKETNGTKKDLSAWTPVWDDNVKAYYWWNTITNETTWNDPNPLAAGYGHEQNDSVGSSFDPETKRKLEAGEELTEEEKLRSYTQQSGSNYPSYYPPTQDYSQLYSTQAHFNARTGKFTTHEDVARLNPENLSIENRATRQMQFYFDVDAYTEQRNRQRLLDNGTKRKLTRKEVERFKKKKQEKKNKRAREWLLQ</sequence>
<dbReference type="AlphaFoldDB" id="A0A9P6Z697"/>
<gene>
    <name evidence="3" type="ORF">G6F50_004535</name>
</gene>
<feature type="domain" description="WW" evidence="2">
    <location>
        <begin position="60"/>
        <end position="90"/>
    </location>
</feature>
<dbReference type="PROSITE" id="PS50020">
    <property type="entry name" value="WW_DOMAIN_2"/>
    <property type="match status" value="1"/>
</dbReference>
<feature type="region of interest" description="Disordered" evidence="1">
    <location>
        <begin position="204"/>
        <end position="242"/>
    </location>
</feature>
<dbReference type="Gene3D" id="2.20.70.10">
    <property type="match status" value="1"/>
</dbReference>
<accession>A0A9P6Z697</accession>
<feature type="region of interest" description="Disordered" evidence="1">
    <location>
        <begin position="117"/>
        <end position="139"/>
    </location>
</feature>
<evidence type="ECO:0000259" key="2">
    <source>
        <dbReference type="PROSITE" id="PS50020"/>
    </source>
</evidence>
<reference evidence="3 4" key="1">
    <citation type="journal article" date="2020" name="Microb. Genom.">
        <title>Genetic diversity of clinical and environmental Mucorales isolates obtained from an investigation of mucormycosis cases among solid organ transplant recipients.</title>
        <authorList>
            <person name="Nguyen M.H."/>
            <person name="Kaul D."/>
            <person name="Muto C."/>
            <person name="Cheng S.J."/>
            <person name="Richter R.A."/>
            <person name="Bruno V.M."/>
            <person name="Liu G."/>
            <person name="Beyhan S."/>
            <person name="Sundermann A.J."/>
            <person name="Mounaud S."/>
            <person name="Pasculle A.W."/>
            <person name="Nierman W.C."/>
            <person name="Driscoll E."/>
            <person name="Cumbie R."/>
            <person name="Clancy C.J."/>
            <person name="Dupont C.L."/>
        </authorList>
    </citation>
    <scope>NUCLEOTIDE SEQUENCE [LARGE SCALE GENOMIC DNA]</scope>
    <source>
        <strain evidence="3 4">GL24</strain>
    </source>
</reference>
<feature type="compositionally biased region" description="Basic and acidic residues" evidence="1">
    <location>
        <begin position="24"/>
        <end position="59"/>
    </location>
</feature>
<dbReference type="Proteomes" id="UP000740926">
    <property type="component" value="Unassembled WGS sequence"/>
</dbReference>
<evidence type="ECO:0000313" key="3">
    <source>
        <dbReference type="EMBL" id="KAG1571531.1"/>
    </source>
</evidence>
<feature type="compositionally biased region" description="Polar residues" evidence="1">
    <location>
        <begin position="129"/>
        <end position="139"/>
    </location>
</feature>
<feature type="region of interest" description="Disordered" evidence="1">
    <location>
        <begin position="1"/>
        <end position="61"/>
    </location>
</feature>
<dbReference type="PROSITE" id="PS01159">
    <property type="entry name" value="WW_DOMAIN_1"/>
    <property type="match status" value="1"/>
</dbReference>
<dbReference type="SUPFAM" id="SSF51045">
    <property type="entry name" value="WW domain"/>
    <property type="match status" value="1"/>
</dbReference>
<proteinExistence type="predicted"/>
<feature type="compositionally biased region" description="Basic residues" evidence="1">
    <location>
        <begin position="224"/>
        <end position="235"/>
    </location>
</feature>
<protein>
    <recommendedName>
        <fullName evidence="2">WW domain-containing protein</fullName>
    </recommendedName>
</protein>
<organism evidence="3 4">
    <name type="scientific">Rhizopus delemar</name>
    <dbReference type="NCBI Taxonomy" id="936053"/>
    <lineage>
        <taxon>Eukaryota</taxon>
        <taxon>Fungi</taxon>
        <taxon>Fungi incertae sedis</taxon>
        <taxon>Mucoromycota</taxon>
        <taxon>Mucoromycotina</taxon>
        <taxon>Mucoromycetes</taxon>
        <taxon>Mucorales</taxon>
        <taxon>Mucorineae</taxon>
        <taxon>Rhizopodaceae</taxon>
        <taxon>Rhizopus</taxon>
    </lineage>
</organism>
<evidence type="ECO:0000256" key="1">
    <source>
        <dbReference type="SAM" id="MobiDB-lite"/>
    </source>
</evidence>
<name>A0A9P6Z697_9FUNG</name>